<accession>A0A1I1XCG2</accession>
<dbReference type="PANTHER" id="PTHR39200:SF1">
    <property type="entry name" value="AUTO-TRANSPORTER ADHESIN HEAD GIN DOMAIN-CONTAINING PROTEIN-RELATED"/>
    <property type="match status" value="1"/>
</dbReference>
<proteinExistence type="predicted"/>
<evidence type="ECO:0000313" key="3">
    <source>
        <dbReference type="EMBL" id="SFE05037.1"/>
    </source>
</evidence>
<dbReference type="InterPro" id="IPR021255">
    <property type="entry name" value="DUF2807"/>
</dbReference>
<dbReference type="Proteomes" id="UP000199672">
    <property type="component" value="Unassembled WGS sequence"/>
</dbReference>
<evidence type="ECO:0000259" key="2">
    <source>
        <dbReference type="Pfam" id="PF10988"/>
    </source>
</evidence>
<protein>
    <submittedName>
        <fullName evidence="3">Putative auto-transporter adhesin, head GIN domain</fullName>
    </submittedName>
</protein>
<reference evidence="4" key="1">
    <citation type="submission" date="2016-10" db="EMBL/GenBank/DDBJ databases">
        <authorList>
            <person name="Varghese N."/>
            <person name="Submissions S."/>
        </authorList>
    </citation>
    <scope>NUCLEOTIDE SEQUENCE [LARGE SCALE GENOMIC DNA]</scope>
    <source>
        <strain evidence="4">CGMCC 1.10370</strain>
    </source>
</reference>
<evidence type="ECO:0000313" key="4">
    <source>
        <dbReference type="Proteomes" id="UP000199672"/>
    </source>
</evidence>
<keyword evidence="4" id="KW-1185">Reference proteome</keyword>
<dbReference type="Pfam" id="PF10988">
    <property type="entry name" value="DUF2807"/>
    <property type="match status" value="1"/>
</dbReference>
<dbReference type="STRING" id="739143.SAMN05216297_11915"/>
<dbReference type="AlphaFoldDB" id="A0A1I1XCG2"/>
<feature type="chain" id="PRO_5011566367" evidence="1">
    <location>
        <begin position="22"/>
        <end position="244"/>
    </location>
</feature>
<name>A0A1I1XCG2_9FLAO</name>
<keyword evidence="1" id="KW-0732">Signal</keyword>
<organism evidence="3 4">
    <name type="scientific">Flavobacterium phragmitis</name>
    <dbReference type="NCBI Taxonomy" id="739143"/>
    <lineage>
        <taxon>Bacteria</taxon>
        <taxon>Pseudomonadati</taxon>
        <taxon>Bacteroidota</taxon>
        <taxon>Flavobacteriia</taxon>
        <taxon>Flavobacteriales</taxon>
        <taxon>Flavobacteriaceae</taxon>
        <taxon>Flavobacterium</taxon>
    </lineage>
</organism>
<feature type="domain" description="Putative auto-transporter adhesin head GIN" evidence="2">
    <location>
        <begin position="44"/>
        <end position="228"/>
    </location>
</feature>
<evidence type="ECO:0000256" key="1">
    <source>
        <dbReference type="SAM" id="SignalP"/>
    </source>
</evidence>
<feature type="signal peptide" evidence="1">
    <location>
        <begin position="1"/>
        <end position="21"/>
    </location>
</feature>
<dbReference type="PANTHER" id="PTHR39200">
    <property type="entry name" value="HYPOTHETICAL EXPORTED PROTEIN"/>
    <property type="match status" value="1"/>
</dbReference>
<dbReference type="Gene3D" id="2.160.20.120">
    <property type="match status" value="1"/>
</dbReference>
<gene>
    <name evidence="3" type="ORF">SAMN05216297_11915</name>
</gene>
<dbReference type="RefSeq" id="WP_091498825.1">
    <property type="nucleotide sequence ID" value="NZ_FOMH01000019.1"/>
</dbReference>
<dbReference type="EMBL" id="FOMH01000019">
    <property type="protein sequence ID" value="SFE05037.1"/>
    <property type="molecule type" value="Genomic_DNA"/>
</dbReference>
<sequence length="244" mass="25637">MKKSILFLTLALLLSNLNANAQWGSNNKISGNGKITTETRTTGDYDSIKIAGFFDVDLVAGKEGKITIKGEENLLQAIKVEVEGNELKVYVERGTQIRSSSGKKIEVTIPFEKIDAVTLSGSGNVRAKDKIKSDNLTAKLSGSGNFDLNIEANAFDLALSGSGDVTLKGTANSFTSKISGSGNINAAELKSKIVDANISGSGNSKITCNESIRARVSGSGKIKYLGNPEKRDVKVSGSGSISKG</sequence>
<dbReference type="OrthoDB" id="5585143at2"/>